<feature type="domain" description="Bacterial sugar transferase" evidence="8">
    <location>
        <begin position="291"/>
        <end position="472"/>
    </location>
</feature>
<dbReference type="PANTHER" id="PTHR30576">
    <property type="entry name" value="COLANIC BIOSYNTHESIS UDP-GLUCOSE LIPID CARRIER TRANSFERASE"/>
    <property type="match status" value="1"/>
</dbReference>
<organism evidence="9 10">
    <name type="scientific">Pseudonocardia oroxyli</name>
    <dbReference type="NCBI Taxonomy" id="366584"/>
    <lineage>
        <taxon>Bacteria</taxon>
        <taxon>Bacillati</taxon>
        <taxon>Actinomycetota</taxon>
        <taxon>Actinomycetes</taxon>
        <taxon>Pseudonocardiales</taxon>
        <taxon>Pseudonocardiaceae</taxon>
        <taxon>Pseudonocardia</taxon>
    </lineage>
</organism>
<evidence type="ECO:0000313" key="10">
    <source>
        <dbReference type="Proteomes" id="UP000198967"/>
    </source>
</evidence>
<dbReference type="InterPro" id="IPR003362">
    <property type="entry name" value="Bact_transf"/>
</dbReference>
<name>A0A1G7ZD50_PSEOR</name>
<evidence type="ECO:0000256" key="1">
    <source>
        <dbReference type="ARBA" id="ARBA00004141"/>
    </source>
</evidence>
<keyword evidence="4 7" id="KW-0812">Transmembrane</keyword>
<dbReference type="Gene3D" id="3.40.50.720">
    <property type="entry name" value="NAD(P)-binding Rossmann-like Domain"/>
    <property type="match status" value="1"/>
</dbReference>
<sequence>MEKNESHPASLLPVPAGVPLQPKVELLRSEAFQAGPIVQLFGGIPTLLLVADTVAVFVACVLAGLERPAVVAVLGIVLSTRYCFKVYRGRLRLSFLQELPRSVLSVAVALAVLTVVSFVWTRGLSELPAIALTGSLFLALTVPLENIAFQLARWARRRGRTERTVIVGASRVGLDLARLMGDHPEVGLRPLGFVDADASEAAESGLPVLGSDLATVIRDQRVSTVVIAFSADADTHVVDLAITARQLGVSLLVVPRFFELYRDAPDVERLRSYPLVRLTTSPTHSLSWSVKILVDKVVAGLALLFLAPVILIAALAVLVESGRPILFRQERVGLDGKLFTLFKLRSMRPADNTESATRWSIAGDPRVGPVGRVLRRTSLDELPQLWNVVRGDMSLVGPRPERPGFVQEFSAIHDRYWARHRVPTGLTGLAQVNGLRGNTSISDRARYDNYYIANWSLWLDVSIMLMTARELVRRGDH</sequence>
<dbReference type="PANTHER" id="PTHR30576:SF0">
    <property type="entry name" value="UNDECAPRENYL-PHOSPHATE N-ACETYLGALACTOSAMINYL 1-PHOSPHATE TRANSFERASE-RELATED"/>
    <property type="match status" value="1"/>
</dbReference>
<dbReference type="GO" id="GO:0016020">
    <property type="term" value="C:membrane"/>
    <property type="evidence" value="ECO:0007669"/>
    <property type="project" value="UniProtKB-SubCell"/>
</dbReference>
<dbReference type="NCBIfam" id="TIGR03025">
    <property type="entry name" value="EPS_sugtrans"/>
    <property type="match status" value="1"/>
</dbReference>
<evidence type="ECO:0000256" key="2">
    <source>
        <dbReference type="ARBA" id="ARBA00006464"/>
    </source>
</evidence>
<dbReference type="STRING" id="366584.SAMN05216377_118101"/>
<evidence type="ECO:0000256" key="7">
    <source>
        <dbReference type="SAM" id="Phobius"/>
    </source>
</evidence>
<evidence type="ECO:0000256" key="4">
    <source>
        <dbReference type="ARBA" id="ARBA00022692"/>
    </source>
</evidence>
<keyword evidence="10" id="KW-1185">Reference proteome</keyword>
<dbReference type="AlphaFoldDB" id="A0A1G7ZD50"/>
<feature type="transmembrane region" description="Helical" evidence="7">
    <location>
        <begin position="297"/>
        <end position="319"/>
    </location>
</feature>
<feature type="transmembrane region" description="Helical" evidence="7">
    <location>
        <begin position="127"/>
        <end position="149"/>
    </location>
</feature>
<proteinExistence type="inferred from homology"/>
<dbReference type="GO" id="GO:0016780">
    <property type="term" value="F:phosphotransferase activity, for other substituted phosphate groups"/>
    <property type="evidence" value="ECO:0007669"/>
    <property type="project" value="TreeGrafter"/>
</dbReference>
<gene>
    <name evidence="9" type="ORF">SAMN05216377_118101</name>
</gene>
<comment type="similarity">
    <text evidence="2">Belongs to the bacterial sugar transferase family.</text>
</comment>
<dbReference type="SUPFAM" id="SSF51735">
    <property type="entry name" value="NAD(P)-binding Rossmann-fold domains"/>
    <property type="match status" value="1"/>
</dbReference>
<reference evidence="9 10" key="1">
    <citation type="submission" date="2016-10" db="EMBL/GenBank/DDBJ databases">
        <authorList>
            <person name="de Groot N.N."/>
        </authorList>
    </citation>
    <scope>NUCLEOTIDE SEQUENCE [LARGE SCALE GENOMIC DNA]</scope>
    <source>
        <strain evidence="9 10">CGMCC 4.3143</strain>
    </source>
</reference>
<dbReference type="RefSeq" id="WP_143030199.1">
    <property type="nucleotide sequence ID" value="NZ_FNBE01000018.1"/>
</dbReference>
<accession>A0A1G7ZD50</accession>
<evidence type="ECO:0000313" key="9">
    <source>
        <dbReference type="EMBL" id="SDH06555.1"/>
    </source>
</evidence>
<evidence type="ECO:0000256" key="5">
    <source>
        <dbReference type="ARBA" id="ARBA00022989"/>
    </source>
</evidence>
<evidence type="ECO:0000256" key="3">
    <source>
        <dbReference type="ARBA" id="ARBA00022679"/>
    </source>
</evidence>
<dbReference type="InterPro" id="IPR036291">
    <property type="entry name" value="NAD(P)-bd_dom_sf"/>
</dbReference>
<dbReference type="InterPro" id="IPR017475">
    <property type="entry name" value="EPS_sugar_tfrase"/>
</dbReference>
<protein>
    <submittedName>
        <fullName evidence="9">Exopolysaccharide biosynthesis polyprenyl glycosylphosphotransferase</fullName>
    </submittedName>
</protein>
<keyword evidence="6 7" id="KW-0472">Membrane</keyword>
<dbReference type="Proteomes" id="UP000198967">
    <property type="component" value="Unassembled WGS sequence"/>
</dbReference>
<dbReference type="OrthoDB" id="9808602at2"/>
<dbReference type="EMBL" id="FNBE01000018">
    <property type="protein sequence ID" value="SDH06555.1"/>
    <property type="molecule type" value="Genomic_DNA"/>
</dbReference>
<dbReference type="Pfam" id="PF02397">
    <property type="entry name" value="Bac_transf"/>
    <property type="match status" value="1"/>
</dbReference>
<keyword evidence="3 9" id="KW-0808">Transferase</keyword>
<comment type="subcellular location">
    <subcellularLocation>
        <location evidence="1">Membrane</location>
        <topology evidence="1">Multi-pass membrane protein</topology>
    </subcellularLocation>
</comment>
<keyword evidence="5 7" id="KW-1133">Transmembrane helix</keyword>
<evidence type="ECO:0000259" key="8">
    <source>
        <dbReference type="Pfam" id="PF02397"/>
    </source>
</evidence>
<feature type="transmembrane region" description="Helical" evidence="7">
    <location>
        <begin position="99"/>
        <end position="121"/>
    </location>
</feature>
<dbReference type="Pfam" id="PF13727">
    <property type="entry name" value="CoA_binding_3"/>
    <property type="match status" value="1"/>
</dbReference>
<evidence type="ECO:0000256" key="6">
    <source>
        <dbReference type="ARBA" id="ARBA00023136"/>
    </source>
</evidence>